<evidence type="ECO:0000313" key="3">
    <source>
        <dbReference type="Proteomes" id="UP000786811"/>
    </source>
</evidence>
<dbReference type="PANTHER" id="PTHR47890">
    <property type="entry name" value="LD24308P"/>
    <property type="match status" value="1"/>
</dbReference>
<accession>A0A8J2H6M0</accession>
<dbReference type="Proteomes" id="UP000786811">
    <property type="component" value="Unassembled WGS sequence"/>
</dbReference>
<dbReference type="Pfam" id="PF16061">
    <property type="entry name" value="DUF4803"/>
    <property type="match status" value="1"/>
</dbReference>
<reference evidence="2" key="1">
    <citation type="submission" date="2021-04" db="EMBL/GenBank/DDBJ databases">
        <authorList>
            <person name="Chebbi M.A.C M."/>
        </authorList>
    </citation>
    <scope>NUCLEOTIDE SEQUENCE</scope>
</reference>
<dbReference type="OrthoDB" id="7657782at2759"/>
<keyword evidence="1" id="KW-0732">Signal</keyword>
<evidence type="ECO:0000313" key="2">
    <source>
        <dbReference type="EMBL" id="CAG5078738.1"/>
    </source>
</evidence>
<sequence>MRLLIFLSIVSLGQSIDLSAVFDIDDLIVFIKTAGSRLSEAADELNDLKIDGTKKYAEVIDTYLIQVPHTDKDGEKYQKLKDLVEKIDQAWDNLGTKDPGDDDKTQLTALAMTRDELYDLYVGNGTSDGLPAEIATAEVPNMCQLTNPDQVRLKKIHQAVALSELRAFILNLKAGEDNQKAVAKGIMQSEEYILTSRLGFEETSDNFHACDPSEHIRGETFGEFMGLFQGLVVNEGHTNNKSEISKCGESCDKLDDTRIEKCFKPLDGYGETSHCHRKKCLGRLFECMSVQDTNVCELEPTSDRRFSWLWSEGQQKHYGKYDGDCEGNVTDIKDREGPSGICVTCLCTCAEEDPPSKATRTVSLLPQFADIKKNMVVTGVRFQENNKVFHVQIEESKLGPLGEILSGTSKWKKLDSFTYDPKNGTFQTSKRLRKQQLYDNLDYKIFNRDSRTVNLDKVETPYGEVIVGVSLVYSQDDDAVQIQILSWPFDCKTGELKDPINLEDEDVVHDWITWKNSPRKPSFYDNDRSEIELSSLDDPALAPKNQIVSNPNDKVKIGTTGYEVDMGQHTIPYITLQDVTYSDKKTALAGLELYYARTEGFGGFLGFTIQGYDFSKDFQNKMNQDDIDKYQADFDGQLPREIPVKDM</sequence>
<comment type="caution">
    <text evidence="2">The sequence shown here is derived from an EMBL/GenBank/DDBJ whole genome shotgun (WGS) entry which is preliminary data.</text>
</comment>
<keyword evidence="3" id="KW-1185">Reference proteome</keyword>
<feature type="signal peptide" evidence="1">
    <location>
        <begin position="1"/>
        <end position="15"/>
    </location>
</feature>
<evidence type="ECO:0000256" key="1">
    <source>
        <dbReference type="SAM" id="SignalP"/>
    </source>
</evidence>
<gene>
    <name evidence="2" type="ORF">HICCMSTLAB_LOCUS2825</name>
</gene>
<protein>
    <submittedName>
        <fullName evidence="2">Uncharacterized protein</fullName>
    </submittedName>
</protein>
<dbReference type="InterPro" id="IPR032062">
    <property type="entry name" value="DUF4803"/>
</dbReference>
<dbReference type="AlphaFoldDB" id="A0A8J2H6M0"/>
<name>A0A8J2H6M0_COTCN</name>
<proteinExistence type="predicted"/>
<dbReference type="PANTHER" id="PTHR47890:SF1">
    <property type="entry name" value="LD24308P"/>
    <property type="match status" value="1"/>
</dbReference>
<organism evidence="2 3">
    <name type="scientific">Cotesia congregata</name>
    <name type="common">Parasitoid wasp</name>
    <name type="synonym">Apanteles congregatus</name>
    <dbReference type="NCBI Taxonomy" id="51543"/>
    <lineage>
        <taxon>Eukaryota</taxon>
        <taxon>Metazoa</taxon>
        <taxon>Ecdysozoa</taxon>
        <taxon>Arthropoda</taxon>
        <taxon>Hexapoda</taxon>
        <taxon>Insecta</taxon>
        <taxon>Pterygota</taxon>
        <taxon>Neoptera</taxon>
        <taxon>Endopterygota</taxon>
        <taxon>Hymenoptera</taxon>
        <taxon>Apocrita</taxon>
        <taxon>Ichneumonoidea</taxon>
        <taxon>Braconidae</taxon>
        <taxon>Microgastrinae</taxon>
        <taxon>Cotesia</taxon>
    </lineage>
</organism>
<dbReference type="EMBL" id="CAJNRD030001117">
    <property type="protein sequence ID" value="CAG5078738.1"/>
    <property type="molecule type" value="Genomic_DNA"/>
</dbReference>
<feature type="chain" id="PRO_5035215915" evidence="1">
    <location>
        <begin position="16"/>
        <end position="647"/>
    </location>
</feature>